<reference evidence="2 3" key="1">
    <citation type="submission" date="2024-01" db="EMBL/GenBank/DDBJ databases">
        <title>A telomere-to-telomere, gap-free genome of sweet tea (Lithocarpus litseifolius).</title>
        <authorList>
            <person name="Zhou J."/>
        </authorList>
    </citation>
    <scope>NUCLEOTIDE SEQUENCE [LARGE SCALE GENOMIC DNA]</scope>
    <source>
        <strain evidence="2">Zhou-2022a</strain>
        <tissue evidence="2">Leaf</tissue>
    </source>
</reference>
<dbReference type="Pfam" id="PF03004">
    <property type="entry name" value="Transposase_24"/>
    <property type="match status" value="1"/>
</dbReference>
<feature type="region of interest" description="Disordered" evidence="1">
    <location>
        <begin position="169"/>
        <end position="204"/>
    </location>
</feature>
<sequence length="204" mass="22296">MLGSIRDRAVMLEVPQVTHATRGPSKYLDIWDLPDDQVIELPLNSMHQPIDEGEGLSLDGWIESKKNKDCRSKQDDLHSAGSCSFAVHAAKKSKADGRPVEHAALYQIMHTRKNGSAVNLAVQAKMDKMKELLADPSNQLHSFDMSGSTAWSSDDVYAKVMGKECKGRIRGVGFGPSPSAQSSKSTALMDSQVQSREARDNEVA</sequence>
<gene>
    <name evidence="2" type="ORF">SO802_002224</name>
</gene>
<name>A0AAW2E0N2_9ROSI</name>
<dbReference type="EMBL" id="JAZDWU010000001">
    <property type="protein sequence ID" value="KAL0015155.1"/>
    <property type="molecule type" value="Genomic_DNA"/>
</dbReference>
<evidence type="ECO:0000256" key="1">
    <source>
        <dbReference type="SAM" id="MobiDB-lite"/>
    </source>
</evidence>
<evidence type="ECO:0000313" key="2">
    <source>
        <dbReference type="EMBL" id="KAL0015155.1"/>
    </source>
</evidence>
<protein>
    <submittedName>
        <fullName evidence="2">Uncharacterized protein</fullName>
    </submittedName>
</protein>
<evidence type="ECO:0000313" key="3">
    <source>
        <dbReference type="Proteomes" id="UP001459277"/>
    </source>
</evidence>
<organism evidence="2 3">
    <name type="scientific">Lithocarpus litseifolius</name>
    <dbReference type="NCBI Taxonomy" id="425828"/>
    <lineage>
        <taxon>Eukaryota</taxon>
        <taxon>Viridiplantae</taxon>
        <taxon>Streptophyta</taxon>
        <taxon>Embryophyta</taxon>
        <taxon>Tracheophyta</taxon>
        <taxon>Spermatophyta</taxon>
        <taxon>Magnoliopsida</taxon>
        <taxon>eudicotyledons</taxon>
        <taxon>Gunneridae</taxon>
        <taxon>Pentapetalae</taxon>
        <taxon>rosids</taxon>
        <taxon>fabids</taxon>
        <taxon>Fagales</taxon>
        <taxon>Fagaceae</taxon>
        <taxon>Lithocarpus</taxon>
    </lineage>
</organism>
<dbReference type="Proteomes" id="UP001459277">
    <property type="component" value="Unassembled WGS sequence"/>
</dbReference>
<dbReference type="InterPro" id="IPR004252">
    <property type="entry name" value="Probable_transposase_24"/>
</dbReference>
<keyword evidence="3" id="KW-1185">Reference proteome</keyword>
<accession>A0AAW2E0N2</accession>
<comment type="caution">
    <text evidence="2">The sequence shown here is derived from an EMBL/GenBank/DDBJ whole genome shotgun (WGS) entry which is preliminary data.</text>
</comment>
<proteinExistence type="predicted"/>
<dbReference type="AlphaFoldDB" id="A0AAW2E0N2"/>
<feature type="compositionally biased region" description="Polar residues" evidence="1">
    <location>
        <begin position="178"/>
        <end position="195"/>
    </location>
</feature>